<name>E3LN59_CAERE</name>
<accession>E3LN59</accession>
<dbReference type="InParanoid" id="E3LN59"/>
<dbReference type="PROSITE" id="PS00028">
    <property type="entry name" value="ZINC_FINGER_C2H2_1"/>
    <property type="match status" value="3"/>
</dbReference>
<dbReference type="GO" id="GO:0002119">
    <property type="term" value="P:nematode larval development"/>
    <property type="evidence" value="ECO:0007669"/>
    <property type="project" value="EnsemblMetazoa"/>
</dbReference>
<dbReference type="Gene3D" id="3.30.160.60">
    <property type="entry name" value="Classic Zinc Finger"/>
    <property type="match status" value="3"/>
</dbReference>
<feature type="compositionally biased region" description="Low complexity" evidence="8">
    <location>
        <begin position="78"/>
        <end position="99"/>
    </location>
</feature>
<dbReference type="GO" id="GO:0043065">
    <property type="term" value="P:positive regulation of apoptotic process"/>
    <property type="evidence" value="ECO:0007669"/>
    <property type="project" value="EnsemblMetazoa"/>
</dbReference>
<dbReference type="OMA" id="EAPKRCA"/>
<feature type="compositionally biased region" description="Low complexity" evidence="8">
    <location>
        <begin position="1"/>
        <end position="20"/>
    </location>
</feature>
<proteinExistence type="predicted"/>
<keyword evidence="5" id="KW-0862">Zinc</keyword>
<evidence type="ECO:0000313" key="10">
    <source>
        <dbReference type="EMBL" id="EFP03022.1"/>
    </source>
</evidence>
<evidence type="ECO:0000256" key="6">
    <source>
        <dbReference type="ARBA" id="ARBA00023242"/>
    </source>
</evidence>
<protein>
    <submittedName>
        <fullName evidence="10">CRE-SPTF-3 protein</fullName>
    </submittedName>
</protein>
<keyword evidence="11" id="KW-1185">Reference proteome</keyword>
<dbReference type="OrthoDB" id="6365676at2759"/>
<keyword evidence="3" id="KW-0677">Repeat</keyword>
<feature type="compositionally biased region" description="Polar residues" evidence="8">
    <location>
        <begin position="43"/>
        <end position="54"/>
    </location>
</feature>
<dbReference type="GO" id="GO:0045944">
    <property type="term" value="P:positive regulation of transcription by RNA polymerase II"/>
    <property type="evidence" value="ECO:0007669"/>
    <property type="project" value="EnsemblMetazoa"/>
</dbReference>
<dbReference type="PANTHER" id="PTHR23235">
    <property type="entry name" value="KRUEPPEL-LIKE TRANSCRIPTION FACTOR"/>
    <property type="match status" value="1"/>
</dbReference>
<dbReference type="InterPro" id="IPR036236">
    <property type="entry name" value="Znf_C2H2_sf"/>
</dbReference>
<evidence type="ECO:0000256" key="7">
    <source>
        <dbReference type="PROSITE-ProRule" id="PRU00042"/>
    </source>
</evidence>
<feature type="region of interest" description="Disordered" evidence="8">
    <location>
        <begin position="78"/>
        <end position="182"/>
    </location>
</feature>
<dbReference type="GO" id="GO:0005634">
    <property type="term" value="C:nucleus"/>
    <property type="evidence" value="ECO:0007669"/>
    <property type="project" value="UniProtKB-SubCell"/>
</dbReference>
<keyword evidence="6" id="KW-0539">Nucleus</keyword>
<dbReference type="SMART" id="SM00355">
    <property type="entry name" value="ZnF_C2H2"/>
    <property type="match status" value="3"/>
</dbReference>
<evidence type="ECO:0000256" key="8">
    <source>
        <dbReference type="SAM" id="MobiDB-lite"/>
    </source>
</evidence>
<dbReference type="GO" id="GO:0000978">
    <property type="term" value="F:RNA polymerase II cis-regulatory region sequence-specific DNA binding"/>
    <property type="evidence" value="ECO:0007669"/>
    <property type="project" value="TreeGrafter"/>
</dbReference>
<dbReference type="HOGENOM" id="CLU_809480_0_0_1"/>
<sequence>MSKPGQSQQQQIPQQQQMQQNKMMILQHPRTTTPDGSQVYLLQPNQGQNHTGSRQVQFIPVQVQGGSEKKQTLMHQMNQMMQQQSGSSQQQQQQQQHNQHQQHHGMESIDQVIDQVGSGIIGNSNGNQQQQQQVQQQQQQQQQQQVQQRRDPIPIAPAGMVSGGQRMQNNGGGQSNGGPSAVSTLAGQQRITLGNLHFQQDPNDPQKWIITNEGPPTAGPSAQNNNQGHRQMAQHQMNDDSMMNMNMKSDYDMKYDMSTMGAEAPKRCACTCPNCVQNTRQGDGKSRTHICHLCNKTYGKTSHLRAHLRGHAGNKPFACDWQHCNKRFTRSDELQRHRRTHTGEKRFACNHCGKKFMRSDHLTKHERTHQSNRINTINQQTLRLS</sequence>
<dbReference type="AlphaFoldDB" id="E3LN59"/>
<evidence type="ECO:0000256" key="5">
    <source>
        <dbReference type="ARBA" id="ARBA00022833"/>
    </source>
</evidence>
<dbReference type="STRING" id="31234.E3LN59"/>
<reference evidence="10" key="1">
    <citation type="submission" date="2007-07" db="EMBL/GenBank/DDBJ databases">
        <title>PCAP assembly of the Caenorhabditis remanei genome.</title>
        <authorList>
            <consortium name="The Caenorhabditis remanei Sequencing Consortium"/>
            <person name="Wilson R.K."/>
        </authorList>
    </citation>
    <scope>NUCLEOTIDE SEQUENCE [LARGE SCALE GENOMIC DNA]</scope>
    <source>
        <strain evidence="10">PB4641</strain>
    </source>
</reference>
<dbReference type="Proteomes" id="UP000008281">
    <property type="component" value="Unassembled WGS sequence"/>
</dbReference>
<feature type="domain" description="C2H2-type" evidence="9">
    <location>
        <begin position="317"/>
        <end position="346"/>
    </location>
</feature>
<dbReference type="GO" id="GO:0003682">
    <property type="term" value="F:chromatin binding"/>
    <property type="evidence" value="ECO:0007669"/>
    <property type="project" value="EnsemblMetazoa"/>
</dbReference>
<dbReference type="FunCoup" id="E3LN59">
    <property type="interactions" value="1823"/>
</dbReference>
<dbReference type="FunFam" id="3.30.160.60:FF:000018">
    <property type="entry name" value="Krueppel-like factor 15"/>
    <property type="match status" value="1"/>
</dbReference>
<evidence type="ECO:0000313" key="11">
    <source>
        <dbReference type="Proteomes" id="UP000008281"/>
    </source>
</evidence>
<dbReference type="GO" id="GO:0000981">
    <property type="term" value="F:DNA-binding transcription factor activity, RNA polymerase II-specific"/>
    <property type="evidence" value="ECO:0007669"/>
    <property type="project" value="EnsemblMetazoa"/>
</dbReference>
<dbReference type="EMBL" id="DS268411">
    <property type="protein sequence ID" value="EFP03022.1"/>
    <property type="molecule type" value="Genomic_DNA"/>
</dbReference>
<evidence type="ECO:0000256" key="2">
    <source>
        <dbReference type="ARBA" id="ARBA00022723"/>
    </source>
</evidence>
<dbReference type="GO" id="GO:0008270">
    <property type="term" value="F:zinc ion binding"/>
    <property type="evidence" value="ECO:0007669"/>
    <property type="project" value="UniProtKB-KW"/>
</dbReference>
<feature type="domain" description="C2H2-type" evidence="9">
    <location>
        <begin position="347"/>
        <end position="374"/>
    </location>
</feature>
<organism evidence="11">
    <name type="scientific">Caenorhabditis remanei</name>
    <name type="common">Caenorhabditis vulgaris</name>
    <dbReference type="NCBI Taxonomy" id="31234"/>
    <lineage>
        <taxon>Eukaryota</taxon>
        <taxon>Metazoa</taxon>
        <taxon>Ecdysozoa</taxon>
        <taxon>Nematoda</taxon>
        <taxon>Chromadorea</taxon>
        <taxon>Rhabditida</taxon>
        <taxon>Rhabditina</taxon>
        <taxon>Rhabditomorpha</taxon>
        <taxon>Rhabditoidea</taxon>
        <taxon>Rhabditidae</taxon>
        <taxon>Peloderinae</taxon>
        <taxon>Caenorhabditis</taxon>
    </lineage>
</organism>
<feature type="compositionally biased region" description="Low complexity" evidence="8">
    <location>
        <begin position="117"/>
        <end position="147"/>
    </location>
</feature>
<dbReference type="PANTHER" id="PTHR23235:SF165">
    <property type="entry name" value="TRANSCRIPTION FACTOR BTD"/>
    <property type="match status" value="1"/>
</dbReference>
<dbReference type="GO" id="GO:0055059">
    <property type="term" value="P:asymmetric neuroblast division"/>
    <property type="evidence" value="ECO:0007669"/>
    <property type="project" value="EnsemblMetazoa"/>
</dbReference>
<evidence type="ECO:0000259" key="9">
    <source>
        <dbReference type="PROSITE" id="PS50157"/>
    </source>
</evidence>
<keyword evidence="2" id="KW-0479">Metal-binding</keyword>
<evidence type="ECO:0000256" key="3">
    <source>
        <dbReference type="ARBA" id="ARBA00022737"/>
    </source>
</evidence>
<dbReference type="Pfam" id="PF00096">
    <property type="entry name" value="zf-C2H2"/>
    <property type="match status" value="2"/>
</dbReference>
<keyword evidence="4 7" id="KW-0863">Zinc-finger</keyword>
<dbReference type="PROSITE" id="PS50157">
    <property type="entry name" value="ZINC_FINGER_C2H2_2"/>
    <property type="match status" value="3"/>
</dbReference>
<evidence type="ECO:0000256" key="4">
    <source>
        <dbReference type="ARBA" id="ARBA00022771"/>
    </source>
</evidence>
<gene>
    <name evidence="10" type="primary">Cre-sptf-3</name>
    <name evidence="10" type="ORF">CRE_28577</name>
</gene>
<dbReference type="eggNOG" id="KOG1721">
    <property type="taxonomic scope" value="Eukaryota"/>
</dbReference>
<dbReference type="GO" id="GO:0009887">
    <property type="term" value="P:animal organ morphogenesis"/>
    <property type="evidence" value="ECO:0007669"/>
    <property type="project" value="EnsemblMetazoa"/>
</dbReference>
<dbReference type="InterPro" id="IPR013087">
    <property type="entry name" value="Znf_C2H2_type"/>
</dbReference>
<evidence type="ECO:0000256" key="1">
    <source>
        <dbReference type="ARBA" id="ARBA00004123"/>
    </source>
</evidence>
<feature type="region of interest" description="Disordered" evidence="8">
    <location>
        <begin position="1"/>
        <end position="54"/>
    </location>
</feature>
<dbReference type="FunFam" id="3.30.160.60:FF:001110">
    <property type="entry name" value="Krueppel factor 13"/>
    <property type="match status" value="1"/>
</dbReference>
<comment type="subcellular location">
    <subcellularLocation>
        <location evidence="1">Nucleus</location>
    </subcellularLocation>
</comment>
<feature type="domain" description="C2H2-type" evidence="9">
    <location>
        <begin position="289"/>
        <end position="316"/>
    </location>
</feature>
<dbReference type="SUPFAM" id="SSF57667">
    <property type="entry name" value="beta-beta-alpha zinc fingers"/>
    <property type="match status" value="1"/>
</dbReference>